<organism evidence="1 2">
    <name type="scientific">Gloeobacter kilaueensis (strain ATCC BAA-2537 / CCAP 1431/1 / ULC 316 / JS1)</name>
    <dbReference type="NCBI Taxonomy" id="1183438"/>
    <lineage>
        <taxon>Bacteria</taxon>
        <taxon>Bacillati</taxon>
        <taxon>Cyanobacteriota</taxon>
        <taxon>Cyanophyceae</taxon>
        <taxon>Gloeobacterales</taxon>
        <taxon>Gloeobacteraceae</taxon>
        <taxon>Gloeobacter</taxon>
    </lineage>
</organism>
<dbReference type="PANTHER" id="PTHR39517:SF1">
    <property type="entry name" value="LIPID-A-DISACCHARIDE SYNTHASE"/>
    <property type="match status" value="1"/>
</dbReference>
<dbReference type="PATRIC" id="fig|1183438.3.peg.4027"/>
<dbReference type="EMBL" id="CP003587">
    <property type="protein sequence ID" value="AGY60336.1"/>
    <property type="molecule type" value="Genomic_DNA"/>
</dbReference>
<protein>
    <submittedName>
        <fullName evidence="1">Lipid-A-disaccharide synthase</fullName>
    </submittedName>
</protein>
<dbReference type="eggNOG" id="COG4370">
    <property type="taxonomic scope" value="Bacteria"/>
</dbReference>
<dbReference type="NCBIfam" id="TIGR03492">
    <property type="entry name" value="lipid-A-disaccharide synthase-related protein"/>
    <property type="match status" value="1"/>
</dbReference>
<dbReference type="InterPro" id="IPR019994">
    <property type="entry name" value="Lipid-A-disac_synthase-rel_put"/>
</dbReference>
<proteinExistence type="predicted"/>
<dbReference type="STRING" id="1183438.GKIL_4090"/>
<sequence length="424" mass="46338">MAPRDLVEAFGGTASKCMHKILLISDGHGEDWVAAQIAIHLLRLGQQRHYEPIELIALPMVGDGHSYERVGVPLAAATRILPSGGFTFKTLRGLWLDLRSGLTGYGNHLLRSVNKLADWTDLVLAVGDILPLGLAWMTRKPYIFVGCTKSDYYTGGARSCYFPWERALMQPPRCLHAFTRDRITCCNLRLHRVAASYGGNPMMDGLEEQPGDAAIRSAGPFVGLLPGSRPGEAQRNLADMLLCLEAMQRQLAAPVHFEAAISAGLGLESFRRLARSSGWQDLGDGRLMRGGAVVFLRTDNFNNVLHRADLLVAMAGTATEQAVGLGKPVIAFPGQGPQFTRRFARLQRQLLGESVQIVEVAPARRPEAVARLAQSLLRDSERLLRIRSNGRERMGSAGGAAQIAEFVLNQLPQRLYGGSPRSRS</sequence>
<dbReference type="PANTHER" id="PTHR39517">
    <property type="entry name" value="SLL0192 PROTEIN"/>
    <property type="match status" value="1"/>
</dbReference>
<accession>U5QN50</accession>
<reference evidence="1 2" key="1">
    <citation type="journal article" date="2013" name="PLoS ONE">
        <title>Cultivation and Complete Genome Sequencing of Gloeobacter kilaueensis sp. nov., from a Lava Cave in Kilauea Caldera, Hawai'i.</title>
        <authorList>
            <person name="Saw J.H."/>
            <person name="Schatz M."/>
            <person name="Brown M.V."/>
            <person name="Kunkel D.D."/>
            <person name="Foster J.S."/>
            <person name="Shick H."/>
            <person name="Christensen S."/>
            <person name="Hou S."/>
            <person name="Wan X."/>
            <person name="Donachie S.P."/>
        </authorList>
    </citation>
    <scope>NUCLEOTIDE SEQUENCE [LARGE SCALE GENOMIC DNA]</scope>
    <source>
        <strain evidence="2">JS</strain>
    </source>
</reference>
<dbReference type="HOGENOM" id="CLU_035659_0_0_3"/>
<dbReference type="AlphaFoldDB" id="U5QN50"/>
<dbReference type="KEGG" id="glj:GKIL_4090"/>
<evidence type="ECO:0000313" key="1">
    <source>
        <dbReference type="EMBL" id="AGY60336.1"/>
    </source>
</evidence>
<name>U5QN50_GLOK1</name>
<dbReference type="SUPFAM" id="SSF53756">
    <property type="entry name" value="UDP-Glycosyltransferase/glycogen phosphorylase"/>
    <property type="match status" value="1"/>
</dbReference>
<evidence type="ECO:0000313" key="2">
    <source>
        <dbReference type="Proteomes" id="UP000017396"/>
    </source>
</evidence>
<gene>
    <name evidence="1" type="primary">lpxB</name>
    <name evidence="1" type="ORF">GKIL_4090</name>
</gene>
<dbReference type="Proteomes" id="UP000017396">
    <property type="component" value="Chromosome"/>
</dbReference>
<keyword evidence="2" id="KW-1185">Reference proteome</keyword>